<dbReference type="Gene3D" id="3.40.50.720">
    <property type="entry name" value="NAD(P)-binding Rossmann-like Domain"/>
    <property type="match status" value="1"/>
</dbReference>
<feature type="domain" description="6-phosphogluconate dehydrogenase NADP-binding" evidence="4">
    <location>
        <begin position="4"/>
        <end position="156"/>
    </location>
</feature>
<dbReference type="RefSeq" id="WP_378289036.1">
    <property type="nucleotide sequence ID" value="NZ_JBHSON010000095.1"/>
</dbReference>
<dbReference type="PANTHER" id="PTHR22981">
    <property type="entry name" value="3-HYDROXYISOBUTYRATE DEHYDROGENASE-RELATED"/>
    <property type="match status" value="1"/>
</dbReference>
<evidence type="ECO:0000259" key="4">
    <source>
        <dbReference type="Pfam" id="PF03446"/>
    </source>
</evidence>
<dbReference type="InterPro" id="IPR006115">
    <property type="entry name" value="6PGDH_NADP-bd"/>
</dbReference>
<evidence type="ECO:0000256" key="3">
    <source>
        <dbReference type="ARBA" id="ARBA00023027"/>
    </source>
</evidence>
<dbReference type="InterPro" id="IPR008927">
    <property type="entry name" value="6-PGluconate_DH-like_C_sf"/>
</dbReference>
<evidence type="ECO:0000313" key="7">
    <source>
        <dbReference type="Proteomes" id="UP001596074"/>
    </source>
</evidence>
<dbReference type="PROSITE" id="PS00895">
    <property type="entry name" value="3_HYDROXYISOBUT_DH"/>
    <property type="match status" value="1"/>
</dbReference>
<dbReference type="PANTHER" id="PTHR22981:SF80">
    <property type="entry name" value="BLR4309 PROTEIN"/>
    <property type="match status" value="1"/>
</dbReference>
<dbReference type="InterPro" id="IPR036291">
    <property type="entry name" value="NAD(P)-bd_dom_sf"/>
</dbReference>
<dbReference type="InterPro" id="IPR002204">
    <property type="entry name" value="3-OH-isobutyrate_DH-rel_CS"/>
</dbReference>
<sequence>MTTTIGVIGLGAMGGRAAVRLAAAAPTHGHDLAPERVAAAAEAGVVPAGGAGEVAERADVLVLSLPGPDDVTGLAERVLAGRLRPGSVVVDISTIDPDGARAAARAVEAAGAAYLDAPVLGRPDKCGNWTLTAGGDPAAVERVRPLLEGTIARAVVRVGDVGAGSVVKLLNNLMFGAINAVTAEALALCGPAGVDPEVFARTVADSGAATVSNLFRELAPKIIAGDHTPAFALGLLEKDNRLALALARENGTPAFIATAVDQVNRLALYRGLGAADTGAVHRLYTELAAAPESGAATGADASAGGTA</sequence>
<evidence type="ECO:0000256" key="1">
    <source>
        <dbReference type="ARBA" id="ARBA00009080"/>
    </source>
</evidence>
<dbReference type="EC" id="1.1.-.-" evidence="6"/>
<reference evidence="7" key="1">
    <citation type="journal article" date="2019" name="Int. J. Syst. Evol. Microbiol.">
        <title>The Global Catalogue of Microorganisms (GCM) 10K type strain sequencing project: providing services to taxonomists for standard genome sequencing and annotation.</title>
        <authorList>
            <consortium name="The Broad Institute Genomics Platform"/>
            <consortium name="The Broad Institute Genome Sequencing Center for Infectious Disease"/>
            <person name="Wu L."/>
            <person name="Ma J."/>
        </authorList>
    </citation>
    <scope>NUCLEOTIDE SEQUENCE [LARGE SCALE GENOMIC DNA]</scope>
    <source>
        <strain evidence="7">KCTC 42087</strain>
    </source>
</reference>
<dbReference type="InterPro" id="IPR013328">
    <property type="entry name" value="6PGD_dom2"/>
</dbReference>
<feature type="domain" description="3-hydroxyisobutyrate dehydrogenase-like NAD-binding" evidence="5">
    <location>
        <begin position="162"/>
        <end position="284"/>
    </location>
</feature>
<comment type="caution">
    <text evidence="6">The sequence shown here is derived from an EMBL/GenBank/DDBJ whole genome shotgun (WGS) entry which is preliminary data.</text>
</comment>
<dbReference type="InterPro" id="IPR029154">
    <property type="entry name" value="HIBADH-like_NADP-bd"/>
</dbReference>
<dbReference type="SUPFAM" id="SSF51735">
    <property type="entry name" value="NAD(P)-binding Rossmann-fold domains"/>
    <property type="match status" value="1"/>
</dbReference>
<proteinExistence type="inferred from homology"/>
<evidence type="ECO:0000259" key="5">
    <source>
        <dbReference type="Pfam" id="PF14833"/>
    </source>
</evidence>
<accession>A0ABW1ADZ5</accession>
<dbReference type="Pfam" id="PF03446">
    <property type="entry name" value="NAD_binding_2"/>
    <property type="match status" value="1"/>
</dbReference>
<dbReference type="Gene3D" id="1.10.1040.10">
    <property type="entry name" value="N-(1-d-carboxylethyl)-l-norvaline Dehydrogenase, domain 2"/>
    <property type="match status" value="1"/>
</dbReference>
<keyword evidence="3" id="KW-0520">NAD</keyword>
<dbReference type="Proteomes" id="UP001596074">
    <property type="component" value="Unassembled WGS sequence"/>
</dbReference>
<dbReference type="InterPro" id="IPR015815">
    <property type="entry name" value="HIBADH-related"/>
</dbReference>
<protein>
    <submittedName>
        <fullName evidence="6">NAD(P)-dependent oxidoreductase</fullName>
        <ecNumber evidence="6">1.1.-.-</ecNumber>
    </submittedName>
</protein>
<name>A0ABW1ADZ5_9ACTN</name>
<keyword evidence="7" id="KW-1185">Reference proteome</keyword>
<dbReference type="EMBL" id="JBHSON010000095">
    <property type="protein sequence ID" value="MFC5752742.1"/>
    <property type="molecule type" value="Genomic_DNA"/>
</dbReference>
<comment type="similarity">
    <text evidence="1">Belongs to the HIBADH-related family.</text>
</comment>
<evidence type="ECO:0000256" key="2">
    <source>
        <dbReference type="ARBA" id="ARBA00023002"/>
    </source>
</evidence>
<dbReference type="SUPFAM" id="SSF48179">
    <property type="entry name" value="6-phosphogluconate dehydrogenase C-terminal domain-like"/>
    <property type="match status" value="1"/>
</dbReference>
<organism evidence="6 7">
    <name type="scientific">Actinomadura rugatobispora</name>
    <dbReference type="NCBI Taxonomy" id="1994"/>
    <lineage>
        <taxon>Bacteria</taxon>
        <taxon>Bacillati</taxon>
        <taxon>Actinomycetota</taxon>
        <taxon>Actinomycetes</taxon>
        <taxon>Streptosporangiales</taxon>
        <taxon>Thermomonosporaceae</taxon>
        <taxon>Actinomadura</taxon>
    </lineage>
</organism>
<dbReference type="PIRSF" id="PIRSF000103">
    <property type="entry name" value="HIBADH"/>
    <property type="match status" value="1"/>
</dbReference>
<evidence type="ECO:0000313" key="6">
    <source>
        <dbReference type="EMBL" id="MFC5752742.1"/>
    </source>
</evidence>
<keyword evidence="2 6" id="KW-0560">Oxidoreductase</keyword>
<dbReference type="GO" id="GO:0016491">
    <property type="term" value="F:oxidoreductase activity"/>
    <property type="evidence" value="ECO:0007669"/>
    <property type="project" value="UniProtKB-KW"/>
</dbReference>
<dbReference type="Pfam" id="PF14833">
    <property type="entry name" value="NAD_binding_11"/>
    <property type="match status" value="1"/>
</dbReference>
<gene>
    <name evidence="6" type="ORF">ACFPZN_44630</name>
</gene>